<dbReference type="InterPro" id="IPR050586">
    <property type="entry name" value="CPA3_Na-H_Antiporter_D"/>
</dbReference>
<dbReference type="EMBL" id="MT631553">
    <property type="protein sequence ID" value="QNO53852.1"/>
    <property type="molecule type" value="Genomic_DNA"/>
</dbReference>
<feature type="transmembrane region" description="Helical" evidence="6">
    <location>
        <begin position="35"/>
        <end position="57"/>
    </location>
</feature>
<dbReference type="InterPro" id="IPR003918">
    <property type="entry name" value="NADH_UbQ_OxRdtase"/>
</dbReference>
<feature type="transmembrane region" description="Helical" evidence="6">
    <location>
        <begin position="471"/>
        <end position="493"/>
    </location>
</feature>
<dbReference type="AlphaFoldDB" id="A0A7G9Z0R8"/>
<feature type="domain" description="NADH:quinone oxidoreductase/Mrp antiporter transmembrane" evidence="7">
    <location>
        <begin position="134"/>
        <end position="418"/>
    </location>
</feature>
<comment type="subcellular location">
    <subcellularLocation>
        <location evidence="1">Cell membrane</location>
        <topology evidence="1">Multi-pass membrane protein</topology>
    </subcellularLocation>
</comment>
<proteinExistence type="predicted"/>
<feature type="transmembrane region" description="Helical" evidence="6">
    <location>
        <begin position="424"/>
        <end position="443"/>
    </location>
</feature>
<keyword evidence="5 6" id="KW-0472">Membrane</keyword>
<reference evidence="8" key="1">
    <citation type="submission" date="2020-06" db="EMBL/GenBank/DDBJ databases">
        <title>Unique genomic features of the anaerobic methanotrophic archaea.</title>
        <authorList>
            <person name="Chadwick G.L."/>
            <person name="Skennerton C.T."/>
            <person name="Laso-Perez R."/>
            <person name="Leu A.O."/>
            <person name="Speth D.R."/>
            <person name="Yu H."/>
            <person name="Morgan-Lang C."/>
            <person name="Hatzenpichler R."/>
            <person name="Goudeau D."/>
            <person name="Malmstrom R."/>
            <person name="Brazelton W.J."/>
            <person name="Woyke T."/>
            <person name="Hallam S.J."/>
            <person name="Tyson G.W."/>
            <person name="Wegener G."/>
            <person name="Boetius A."/>
            <person name="Orphan V."/>
        </authorList>
    </citation>
    <scope>NUCLEOTIDE SEQUENCE</scope>
</reference>
<dbReference type="GO" id="GO:0005886">
    <property type="term" value="C:plasma membrane"/>
    <property type="evidence" value="ECO:0007669"/>
    <property type="project" value="UniProtKB-SubCell"/>
</dbReference>
<feature type="transmembrane region" description="Helical" evidence="6">
    <location>
        <begin position="210"/>
        <end position="234"/>
    </location>
</feature>
<evidence type="ECO:0000256" key="5">
    <source>
        <dbReference type="ARBA" id="ARBA00023136"/>
    </source>
</evidence>
<dbReference type="PANTHER" id="PTHR42703">
    <property type="entry name" value="NADH DEHYDROGENASE"/>
    <property type="match status" value="1"/>
</dbReference>
<evidence type="ECO:0000256" key="3">
    <source>
        <dbReference type="ARBA" id="ARBA00022692"/>
    </source>
</evidence>
<dbReference type="PRINTS" id="PR01437">
    <property type="entry name" value="NUOXDRDTASE4"/>
</dbReference>
<evidence type="ECO:0000313" key="8">
    <source>
        <dbReference type="EMBL" id="QNO53852.1"/>
    </source>
</evidence>
<name>A0A7G9Z0R8_9EURY</name>
<dbReference type="PANTHER" id="PTHR42703:SF1">
    <property type="entry name" value="NA(+)_H(+) ANTIPORTER SUBUNIT D1"/>
    <property type="match status" value="1"/>
</dbReference>
<feature type="transmembrane region" description="Helical" evidence="6">
    <location>
        <begin position="246"/>
        <end position="263"/>
    </location>
</feature>
<feature type="transmembrane region" description="Helical" evidence="6">
    <location>
        <begin position="317"/>
        <end position="335"/>
    </location>
</feature>
<dbReference type="GO" id="GO:0008137">
    <property type="term" value="F:NADH dehydrogenase (ubiquinone) activity"/>
    <property type="evidence" value="ECO:0007669"/>
    <property type="project" value="InterPro"/>
</dbReference>
<feature type="transmembrane region" description="Helical" evidence="6">
    <location>
        <begin position="113"/>
        <end position="133"/>
    </location>
</feature>
<evidence type="ECO:0000256" key="1">
    <source>
        <dbReference type="ARBA" id="ARBA00004651"/>
    </source>
</evidence>
<dbReference type="GO" id="GO:0042773">
    <property type="term" value="P:ATP synthesis coupled electron transport"/>
    <property type="evidence" value="ECO:0007669"/>
    <property type="project" value="InterPro"/>
</dbReference>
<dbReference type="Pfam" id="PF00361">
    <property type="entry name" value="Proton_antipo_M"/>
    <property type="match status" value="1"/>
</dbReference>
<organism evidence="8">
    <name type="scientific">Candidatus Methanophagaceae archaeon ANME-1 ERB6</name>
    <dbReference type="NCBI Taxonomy" id="2759912"/>
    <lineage>
        <taxon>Archaea</taxon>
        <taxon>Methanobacteriati</taxon>
        <taxon>Methanobacteriota</taxon>
        <taxon>Stenosarchaea group</taxon>
        <taxon>Methanomicrobia</taxon>
        <taxon>Candidatus Methanophagales</taxon>
        <taxon>Candidatus Methanophagaceae</taxon>
    </lineage>
</organism>
<accession>A0A7G9Z0R8</accession>
<feature type="transmembrane region" description="Helical" evidence="6">
    <location>
        <begin position="6"/>
        <end position="28"/>
    </location>
</feature>
<protein>
    <submittedName>
        <fullName evidence="8">NAD(P)H-quinone oxidoreductase subunit 2, chloroplastic</fullName>
    </submittedName>
</protein>
<evidence type="ECO:0000256" key="6">
    <source>
        <dbReference type="SAM" id="Phobius"/>
    </source>
</evidence>
<sequence length="514" mass="56730">MLSVVEHFPVLIIAISLLSAFTILIAGWRNKKSCCFISFATILVQLVMAVFILHHVRTVGTIHYWLGGWAPPWGIEYVIDALNAYVLVILLSLALICVMYSKRSIEHELPRQIVPFYTLYQLLVTGLCGITLTGDIFNMYVFIEITSLSAYALIASRGKIALKASFTYLVLGSIGACFFLLGIGFLYSVTGTLNMHDLSLILPPLYGSRVVQAAFGFFVVGLSIKMALFPLHTWLPDAHSFAPSEISAMLSGIIIEVSTYALIRVCFSVYTVNFIKLLPIFDFLCWIAALGIIIGSVLAIAQYNLKRMLAYSSVSQMGYIMLAVGLSTSTHHALWGGLNPALMHILNHALMKGCLFLVAGAFIYKAELWNITDLRGLAKKMPYTCFGFTLAAISMIGVPPTVGFMSKVYIILASLDAAGEHPQYIIFVAVMLFSTLLNLVYFWRVIETMYMKQEEGEEGSHSTPVKDELPLSMLIPVLTLASLCIIVGILWLMEVPLPILDQVNALFGLGRYAP</sequence>
<evidence type="ECO:0000256" key="2">
    <source>
        <dbReference type="ARBA" id="ARBA00022475"/>
    </source>
</evidence>
<gene>
    <name evidence="8" type="primary">ndhB_1</name>
    <name evidence="8" type="ORF">ALDDBJOO_00028</name>
</gene>
<feature type="transmembrane region" description="Helical" evidence="6">
    <location>
        <begin position="77"/>
        <end position="101"/>
    </location>
</feature>
<evidence type="ECO:0000259" key="7">
    <source>
        <dbReference type="Pfam" id="PF00361"/>
    </source>
</evidence>
<keyword evidence="3 6" id="KW-0812">Transmembrane</keyword>
<keyword evidence="2" id="KW-1003">Cell membrane</keyword>
<feature type="transmembrane region" description="Helical" evidence="6">
    <location>
        <begin position="168"/>
        <end position="190"/>
    </location>
</feature>
<keyword evidence="4 6" id="KW-1133">Transmembrane helix</keyword>
<dbReference type="InterPro" id="IPR001750">
    <property type="entry name" value="ND/Mrp_TM"/>
</dbReference>
<evidence type="ECO:0000256" key="4">
    <source>
        <dbReference type="ARBA" id="ARBA00022989"/>
    </source>
</evidence>
<feature type="transmembrane region" description="Helical" evidence="6">
    <location>
        <begin position="385"/>
        <end position="412"/>
    </location>
</feature>
<feature type="transmembrane region" description="Helical" evidence="6">
    <location>
        <begin position="139"/>
        <end position="156"/>
    </location>
</feature>
<feature type="transmembrane region" description="Helical" evidence="6">
    <location>
        <begin position="341"/>
        <end position="364"/>
    </location>
</feature>
<feature type="transmembrane region" description="Helical" evidence="6">
    <location>
        <begin position="283"/>
        <end position="305"/>
    </location>
</feature>